<keyword evidence="1" id="KW-1133">Transmembrane helix</keyword>
<reference evidence="2" key="2">
    <citation type="submission" date="2020-05" db="UniProtKB">
        <authorList>
            <consortium name="EnsemblMetazoa"/>
        </authorList>
    </citation>
    <scope>IDENTIFICATION</scope>
    <source>
        <strain evidence="2">IAEA</strain>
    </source>
</reference>
<accession>A0A1A9ZGA5</accession>
<reference evidence="3" key="1">
    <citation type="submission" date="2014-03" db="EMBL/GenBank/DDBJ databases">
        <authorList>
            <person name="Aksoy S."/>
            <person name="Warren W."/>
            <person name="Wilson R.K."/>
        </authorList>
    </citation>
    <scope>NUCLEOTIDE SEQUENCE [LARGE SCALE GENOMIC DNA]</scope>
    <source>
        <strain evidence="3">IAEA</strain>
    </source>
</reference>
<evidence type="ECO:0000313" key="3">
    <source>
        <dbReference type="Proteomes" id="UP000092445"/>
    </source>
</evidence>
<keyword evidence="1" id="KW-0812">Transmembrane</keyword>
<feature type="transmembrane region" description="Helical" evidence="1">
    <location>
        <begin position="21"/>
        <end position="37"/>
    </location>
</feature>
<dbReference type="Proteomes" id="UP000092445">
    <property type="component" value="Unassembled WGS sequence"/>
</dbReference>
<keyword evidence="1" id="KW-0472">Membrane</keyword>
<protein>
    <submittedName>
        <fullName evidence="2">Uncharacterized protein</fullName>
    </submittedName>
</protein>
<dbReference type="EnsemblMetazoa" id="GPAI013712-RA">
    <property type="protein sequence ID" value="GPAI013712-PA"/>
    <property type="gene ID" value="GPAI013712"/>
</dbReference>
<evidence type="ECO:0000256" key="1">
    <source>
        <dbReference type="SAM" id="Phobius"/>
    </source>
</evidence>
<dbReference type="VEuPathDB" id="VectorBase:GPAI013712"/>
<sequence>MNHKVWRKPLHKRKVWKQMPLFSKLIYYMQPFVEHLLDTWLQPLPFPTILKLMHSCILMVFIFLPILYPILIMIVYYGILQYLIERLSCHFSHFDIRYTNNVDLIHYIDYVFNYRMANEKHALFVHLYIERWRYVAAAIASFVDYMRLILCLMMG</sequence>
<organism evidence="2 3">
    <name type="scientific">Glossina pallidipes</name>
    <name type="common">Tsetse fly</name>
    <dbReference type="NCBI Taxonomy" id="7398"/>
    <lineage>
        <taxon>Eukaryota</taxon>
        <taxon>Metazoa</taxon>
        <taxon>Ecdysozoa</taxon>
        <taxon>Arthropoda</taxon>
        <taxon>Hexapoda</taxon>
        <taxon>Insecta</taxon>
        <taxon>Pterygota</taxon>
        <taxon>Neoptera</taxon>
        <taxon>Endopterygota</taxon>
        <taxon>Diptera</taxon>
        <taxon>Brachycera</taxon>
        <taxon>Muscomorpha</taxon>
        <taxon>Hippoboscoidea</taxon>
        <taxon>Glossinidae</taxon>
        <taxon>Glossina</taxon>
    </lineage>
</organism>
<keyword evidence="3" id="KW-1185">Reference proteome</keyword>
<feature type="transmembrane region" description="Helical" evidence="1">
    <location>
        <begin position="57"/>
        <end position="79"/>
    </location>
</feature>
<name>A0A1A9ZGA5_GLOPL</name>
<evidence type="ECO:0000313" key="2">
    <source>
        <dbReference type="EnsemblMetazoa" id="GPAI013712-PA"/>
    </source>
</evidence>
<dbReference type="AlphaFoldDB" id="A0A1A9ZGA5"/>
<proteinExistence type="predicted"/>